<evidence type="ECO:0000313" key="10">
    <source>
        <dbReference type="Proteomes" id="UP000030011"/>
    </source>
</evidence>
<dbReference type="OrthoDB" id="3865324at2"/>
<feature type="transmembrane region" description="Helical" evidence="7">
    <location>
        <begin position="149"/>
        <end position="166"/>
    </location>
</feature>
<keyword evidence="10" id="KW-1185">Reference proteome</keyword>
<feature type="transmembrane region" description="Helical" evidence="7">
    <location>
        <begin position="310"/>
        <end position="329"/>
    </location>
</feature>
<dbReference type="Proteomes" id="UP000030011">
    <property type="component" value="Unassembled WGS sequence"/>
</dbReference>
<dbReference type="PANTHER" id="PTHR23517:SF3">
    <property type="entry name" value="INTEGRAL MEMBRANE TRANSPORT PROTEIN"/>
    <property type="match status" value="1"/>
</dbReference>
<evidence type="ECO:0000256" key="4">
    <source>
        <dbReference type="ARBA" id="ARBA00022692"/>
    </source>
</evidence>
<keyword evidence="5 7" id="KW-1133">Transmembrane helix</keyword>
<dbReference type="GO" id="GO:0022857">
    <property type="term" value="F:transmembrane transporter activity"/>
    <property type="evidence" value="ECO:0007669"/>
    <property type="project" value="InterPro"/>
</dbReference>
<feature type="transmembrane region" description="Helical" evidence="7">
    <location>
        <begin position="378"/>
        <end position="399"/>
    </location>
</feature>
<dbReference type="EMBL" id="AVPK01000004">
    <property type="protein sequence ID" value="KGN37930.1"/>
    <property type="molecule type" value="Genomic_DNA"/>
</dbReference>
<dbReference type="RefSeq" id="WP_052112091.1">
    <property type="nucleotide sequence ID" value="NZ_AVPK01000004.1"/>
</dbReference>
<name>A0A0A0JKF9_9MICO</name>
<gene>
    <name evidence="9" type="ORF">N803_12780</name>
</gene>
<keyword evidence="6 7" id="KW-0472">Membrane</keyword>
<dbReference type="InterPro" id="IPR050171">
    <property type="entry name" value="MFS_Transporters"/>
</dbReference>
<dbReference type="InterPro" id="IPR020846">
    <property type="entry name" value="MFS_dom"/>
</dbReference>
<dbReference type="InterPro" id="IPR011701">
    <property type="entry name" value="MFS"/>
</dbReference>
<dbReference type="Gene3D" id="1.20.1250.20">
    <property type="entry name" value="MFS general substrate transporter like domains"/>
    <property type="match status" value="1"/>
</dbReference>
<evidence type="ECO:0000259" key="8">
    <source>
        <dbReference type="PROSITE" id="PS50850"/>
    </source>
</evidence>
<dbReference type="SUPFAM" id="SSF103473">
    <property type="entry name" value="MFS general substrate transporter"/>
    <property type="match status" value="1"/>
</dbReference>
<keyword evidence="3" id="KW-1003">Cell membrane</keyword>
<evidence type="ECO:0000256" key="2">
    <source>
        <dbReference type="ARBA" id="ARBA00022448"/>
    </source>
</evidence>
<protein>
    <submittedName>
        <fullName evidence="9">Membrane protein</fullName>
    </submittedName>
</protein>
<accession>A0A0A0JKF9</accession>
<feature type="transmembrane region" description="Helical" evidence="7">
    <location>
        <begin position="20"/>
        <end position="41"/>
    </location>
</feature>
<evidence type="ECO:0000256" key="7">
    <source>
        <dbReference type="SAM" id="Phobius"/>
    </source>
</evidence>
<comment type="caution">
    <text evidence="9">The sequence shown here is derived from an EMBL/GenBank/DDBJ whole genome shotgun (WGS) entry which is preliminary data.</text>
</comment>
<feature type="transmembrane region" description="Helical" evidence="7">
    <location>
        <begin position="254"/>
        <end position="274"/>
    </location>
</feature>
<dbReference type="PANTHER" id="PTHR23517">
    <property type="entry name" value="RESISTANCE PROTEIN MDTM, PUTATIVE-RELATED-RELATED"/>
    <property type="match status" value="1"/>
</dbReference>
<evidence type="ECO:0000313" key="9">
    <source>
        <dbReference type="EMBL" id="KGN37930.1"/>
    </source>
</evidence>
<feature type="transmembrane region" description="Helical" evidence="7">
    <location>
        <begin position="91"/>
        <end position="113"/>
    </location>
</feature>
<reference evidence="9 10" key="1">
    <citation type="submission" date="2013-08" db="EMBL/GenBank/DDBJ databases">
        <title>The genome sequence of Knoellia subterranea.</title>
        <authorList>
            <person name="Zhu W."/>
            <person name="Wang G."/>
        </authorList>
    </citation>
    <scope>NUCLEOTIDE SEQUENCE [LARGE SCALE GENOMIC DNA]</scope>
    <source>
        <strain evidence="9 10">KCTC 19937</strain>
    </source>
</reference>
<dbReference type="GO" id="GO:0005886">
    <property type="term" value="C:plasma membrane"/>
    <property type="evidence" value="ECO:0007669"/>
    <property type="project" value="UniProtKB-SubCell"/>
</dbReference>
<organism evidence="9 10">
    <name type="scientific">Knoellia subterranea KCTC 19937</name>
    <dbReference type="NCBI Taxonomy" id="1385521"/>
    <lineage>
        <taxon>Bacteria</taxon>
        <taxon>Bacillati</taxon>
        <taxon>Actinomycetota</taxon>
        <taxon>Actinomycetes</taxon>
        <taxon>Micrococcales</taxon>
        <taxon>Intrasporangiaceae</taxon>
        <taxon>Knoellia</taxon>
    </lineage>
</organism>
<feature type="transmembrane region" description="Helical" evidence="7">
    <location>
        <begin position="172"/>
        <end position="192"/>
    </location>
</feature>
<feature type="transmembrane region" description="Helical" evidence="7">
    <location>
        <begin position="286"/>
        <end position="304"/>
    </location>
</feature>
<dbReference type="STRING" id="1385521.N803_12780"/>
<evidence type="ECO:0000256" key="6">
    <source>
        <dbReference type="ARBA" id="ARBA00023136"/>
    </source>
</evidence>
<feature type="transmembrane region" description="Helical" evidence="7">
    <location>
        <begin position="53"/>
        <end position="71"/>
    </location>
</feature>
<feature type="domain" description="Major facilitator superfamily (MFS) profile" evidence="8">
    <location>
        <begin position="1"/>
        <end position="197"/>
    </location>
</feature>
<evidence type="ECO:0000256" key="1">
    <source>
        <dbReference type="ARBA" id="ARBA00004651"/>
    </source>
</evidence>
<keyword evidence="4 7" id="KW-0812">Transmembrane</keyword>
<comment type="subcellular location">
    <subcellularLocation>
        <location evidence="1">Cell membrane</location>
        <topology evidence="1">Multi-pass membrane protein</topology>
    </subcellularLocation>
</comment>
<dbReference type="AlphaFoldDB" id="A0A0A0JKF9"/>
<dbReference type="InterPro" id="IPR036259">
    <property type="entry name" value="MFS_trans_sf"/>
</dbReference>
<keyword evidence="2" id="KW-0813">Transport</keyword>
<evidence type="ECO:0000256" key="3">
    <source>
        <dbReference type="ARBA" id="ARBA00022475"/>
    </source>
</evidence>
<proteinExistence type="predicted"/>
<dbReference type="PROSITE" id="PS50850">
    <property type="entry name" value="MFS"/>
    <property type="match status" value="1"/>
</dbReference>
<evidence type="ECO:0000256" key="5">
    <source>
        <dbReference type="ARBA" id="ARBA00022989"/>
    </source>
</evidence>
<sequence length="424" mass="44930">MTKKWWRAIVPPTKLERDLALQSVLSAFATGSFLTGTAVFFTQIVGLTGAQVGLGMSVAAAVTLALSIPLGRLTDLVGAKPLWVVGSLVEALLYLAWPAASGFVTFVLLLALLSTVEAATRSARNVYRIEVFPRETRVRAMAYQRSARNVGYTLGAGTAGIALGIGTHAAIIAIPLVTAALLLVNAAMVSFLPPIQRSTPAATGEEPHVTPAALKNFGFVALSMCNGVLTSNQVLLNVVVPLWLVEQTDAPRTLLAWLFGTNTVLAVLLQVRASRGAETVDGSLRAVRLSGLAFVLSCAIISFTHETVGWVSVVLIWIGHVTITGAELWQSASDWGFTSELSDPLRLGDYQGVWSLGYQIEPIIFPALYTFLALSWGPAGWAVIAVIAVTAAVLSHPAARAAERHLERHRAPVDVTPVDAAPAV</sequence>
<dbReference type="Pfam" id="PF07690">
    <property type="entry name" value="MFS_1"/>
    <property type="match status" value="1"/>
</dbReference>
<dbReference type="eggNOG" id="COG2814">
    <property type="taxonomic scope" value="Bacteria"/>
</dbReference>